<comment type="caution">
    <text evidence="2">The sequence shown here is derived from an EMBL/GenBank/DDBJ whole genome shotgun (WGS) entry which is preliminary data.</text>
</comment>
<protein>
    <recommendedName>
        <fullName evidence="4">Aldehyde dehydrogenase domain-containing protein</fullName>
    </recommendedName>
</protein>
<evidence type="ECO:0000256" key="1">
    <source>
        <dbReference type="SAM" id="SignalP"/>
    </source>
</evidence>
<proteinExistence type="predicted"/>
<keyword evidence="1" id="KW-0732">Signal</keyword>
<sequence length="91" mass="9649">MYFLSLLKMVWLASDATIAICSGTIRCTVQFSDLGGYKTSGIFRSDLEAQVTQKAAALTMADADALVPEPDGDYVGKSSLIASCNCSFLAL</sequence>
<evidence type="ECO:0000313" key="2">
    <source>
        <dbReference type="EMBL" id="RKK12973.1"/>
    </source>
</evidence>
<reference evidence="2 3" key="1">
    <citation type="journal article" date="2018" name="Sci. Rep.">
        <title>Characterisation of pathogen-specific regions and novel effector candidates in Fusarium oxysporum f. sp. cepae.</title>
        <authorList>
            <person name="Armitage A.D."/>
            <person name="Taylor A."/>
            <person name="Sobczyk M.K."/>
            <person name="Baxter L."/>
            <person name="Greenfield B.P."/>
            <person name="Bates H.J."/>
            <person name="Wilson F."/>
            <person name="Jackson A.C."/>
            <person name="Ott S."/>
            <person name="Harrison R.J."/>
            <person name="Clarkson J.P."/>
        </authorList>
    </citation>
    <scope>NUCLEOTIDE SEQUENCE [LARGE SCALE GENOMIC DNA]</scope>
    <source>
        <strain evidence="2 3">FoC_Fus2</strain>
    </source>
</reference>
<gene>
    <name evidence="2" type="ORF">BFJ65_g12225</name>
</gene>
<dbReference type="EMBL" id="MRCU01000008">
    <property type="protein sequence ID" value="RKK12973.1"/>
    <property type="molecule type" value="Genomic_DNA"/>
</dbReference>
<name>A0A3L6N851_FUSOX</name>
<dbReference type="Proteomes" id="UP000270866">
    <property type="component" value="Chromosome 10"/>
</dbReference>
<evidence type="ECO:0000313" key="3">
    <source>
        <dbReference type="Proteomes" id="UP000270866"/>
    </source>
</evidence>
<dbReference type="AlphaFoldDB" id="A0A3L6N851"/>
<feature type="signal peptide" evidence="1">
    <location>
        <begin position="1"/>
        <end position="21"/>
    </location>
</feature>
<accession>A0A3L6N851</accession>
<feature type="chain" id="PRO_5017962560" description="Aldehyde dehydrogenase domain-containing protein" evidence="1">
    <location>
        <begin position="22"/>
        <end position="91"/>
    </location>
</feature>
<organism evidence="2 3">
    <name type="scientific">Fusarium oxysporum f. sp. cepae</name>
    <dbReference type="NCBI Taxonomy" id="396571"/>
    <lineage>
        <taxon>Eukaryota</taxon>
        <taxon>Fungi</taxon>
        <taxon>Dikarya</taxon>
        <taxon>Ascomycota</taxon>
        <taxon>Pezizomycotina</taxon>
        <taxon>Sordariomycetes</taxon>
        <taxon>Hypocreomycetidae</taxon>
        <taxon>Hypocreales</taxon>
        <taxon>Nectriaceae</taxon>
        <taxon>Fusarium</taxon>
        <taxon>Fusarium oxysporum species complex</taxon>
    </lineage>
</organism>
<evidence type="ECO:0008006" key="4">
    <source>
        <dbReference type="Google" id="ProtNLM"/>
    </source>
</evidence>